<dbReference type="AlphaFoldDB" id="A0AAD6D747"/>
<evidence type="ECO:0000259" key="2">
    <source>
        <dbReference type="Pfam" id="PF24883"/>
    </source>
</evidence>
<evidence type="ECO:0000313" key="4">
    <source>
        <dbReference type="Proteomes" id="UP001220324"/>
    </source>
</evidence>
<proteinExistence type="predicted"/>
<keyword evidence="1" id="KW-0677">Repeat</keyword>
<feature type="domain" description="Nephrocystin 3-like N-terminal" evidence="2">
    <location>
        <begin position="74"/>
        <end position="126"/>
    </location>
</feature>
<gene>
    <name evidence="3" type="ORF">N7494_000966</name>
</gene>
<comment type="caution">
    <text evidence="3">The sequence shown here is derived from an EMBL/GenBank/DDBJ whole genome shotgun (WGS) entry which is preliminary data.</text>
</comment>
<dbReference type="Pfam" id="PF24883">
    <property type="entry name" value="NPHP3_N"/>
    <property type="match status" value="1"/>
</dbReference>
<protein>
    <submittedName>
        <fullName evidence="3">NACHT nucleoside triphosphatase</fullName>
    </submittedName>
</protein>
<organism evidence="3 4">
    <name type="scientific">Penicillium frequentans</name>
    <dbReference type="NCBI Taxonomy" id="3151616"/>
    <lineage>
        <taxon>Eukaryota</taxon>
        <taxon>Fungi</taxon>
        <taxon>Dikarya</taxon>
        <taxon>Ascomycota</taxon>
        <taxon>Pezizomycotina</taxon>
        <taxon>Eurotiomycetes</taxon>
        <taxon>Eurotiomycetidae</taxon>
        <taxon>Eurotiales</taxon>
        <taxon>Aspergillaceae</taxon>
        <taxon>Penicillium</taxon>
    </lineage>
</organism>
<dbReference type="InterPro" id="IPR056884">
    <property type="entry name" value="NPHP3-like_N"/>
</dbReference>
<keyword evidence="4" id="KW-1185">Reference proteome</keyword>
<name>A0AAD6D747_9EURO</name>
<dbReference type="Proteomes" id="UP001220324">
    <property type="component" value="Unassembled WGS sequence"/>
</dbReference>
<reference evidence="3 4" key="1">
    <citation type="journal article" date="2023" name="IMA Fungus">
        <title>Comparative genomic study of the Penicillium genus elucidates a diverse pangenome and 15 lateral gene transfer events.</title>
        <authorList>
            <person name="Petersen C."/>
            <person name="Sorensen T."/>
            <person name="Nielsen M.R."/>
            <person name="Sondergaard T.E."/>
            <person name="Sorensen J.L."/>
            <person name="Fitzpatrick D.A."/>
            <person name="Frisvad J.C."/>
            <person name="Nielsen K.L."/>
        </authorList>
    </citation>
    <scope>NUCLEOTIDE SEQUENCE [LARGE SCALE GENOMIC DNA]</scope>
    <source>
        <strain evidence="3 4">IBT 35679</strain>
    </source>
</reference>
<evidence type="ECO:0000256" key="1">
    <source>
        <dbReference type="ARBA" id="ARBA00022737"/>
    </source>
</evidence>
<dbReference type="EMBL" id="JAQIZZ010000001">
    <property type="protein sequence ID" value="KAJ5557051.1"/>
    <property type="molecule type" value="Genomic_DNA"/>
</dbReference>
<evidence type="ECO:0000313" key="3">
    <source>
        <dbReference type="EMBL" id="KAJ5557051.1"/>
    </source>
</evidence>
<accession>A0AAD6D747</accession>
<sequence>MAPWSTPSWHTKYRMTVKNLGYKLGISMVTLIQDLTSPLLLHDLERPEASLNQACMCDLRTTDPRDDKNRIEQRWIIDSQSSKQWRFGQDSRLFWIRGDPGKGKTMLLCGIIDELTQSEAANVSFYE</sequence>